<dbReference type="Proteomes" id="UP000805193">
    <property type="component" value="Unassembled WGS sequence"/>
</dbReference>
<feature type="non-terminal residue" evidence="1">
    <location>
        <position position="1"/>
    </location>
</feature>
<keyword evidence="2" id="KW-1185">Reference proteome</keyword>
<organism evidence="1 2">
    <name type="scientific">Ixodes persulcatus</name>
    <name type="common">Taiga tick</name>
    <dbReference type="NCBI Taxonomy" id="34615"/>
    <lineage>
        <taxon>Eukaryota</taxon>
        <taxon>Metazoa</taxon>
        <taxon>Ecdysozoa</taxon>
        <taxon>Arthropoda</taxon>
        <taxon>Chelicerata</taxon>
        <taxon>Arachnida</taxon>
        <taxon>Acari</taxon>
        <taxon>Parasitiformes</taxon>
        <taxon>Ixodida</taxon>
        <taxon>Ixodoidea</taxon>
        <taxon>Ixodidae</taxon>
        <taxon>Ixodinae</taxon>
        <taxon>Ixodes</taxon>
    </lineage>
</organism>
<comment type="caution">
    <text evidence="1">The sequence shown here is derived from an EMBL/GenBank/DDBJ whole genome shotgun (WGS) entry which is preliminary data.</text>
</comment>
<sequence length="227" mass="25535">CDGADVVMVFISINGQRDRVDNFCGQDLPNQVMSTGRNLTLEFRSHHYAGNCHHFGITTGRQDTTMACGFAFNSSDSSNGTFTSPNWPGVYPRDTECHYFFHGLPGEKVFVEFAYFDIEGLPPCTAETASDYIEFSNFHTADRKIPRHCGMQKPSNVESEGDFFRVTFKTNDRFDGTGFSAQYQFRSIVDPFTIKRYRGSSAHLRACIVKTVLLAACAVLYLLLKPR</sequence>
<evidence type="ECO:0000313" key="1">
    <source>
        <dbReference type="EMBL" id="KAG0427045.1"/>
    </source>
</evidence>
<name>A0AC60Q0Y1_IXOPE</name>
<reference evidence="1 2" key="1">
    <citation type="journal article" date="2020" name="Cell">
        <title>Large-Scale Comparative Analyses of Tick Genomes Elucidate Their Genetic Diversity and Vector Capacities.</title>
        <authorList>
            <consortium name="Tick Genome and Microbiome Consortium (TIGMIC)"/>
            <person name="Jia N."/>
            <person name="Wang J."/>
            <person name="Shi W."/>
            <person name="Du L."/>
            <person name="Sun Y."/>
            <person name="Zhan W."/>
            <person name="Jiang J.F."/>
            <person name="Wang Q."/>
            <person name="Zhang B."/>
            <person name="Ji P."/>
            <person name="Bell-Sakyi L."/>
            <person name="Cui X.M."/>
            <person name="Yuan T.T."/>
            <person name="Jiang B.G."/>
            <person name="Yang W.F."/>
            <person name="Lam T.T."/>
            <person name="Chang Q.C."/>
            <person name="Ding S.J."/>
            <person name="Wang X.J."/>
            <person name="Zhu J.G."/>
            <person name="Ruan X.D."/>
            <person name="Zhao L."/>
            <person name="Wei J.T."/>
            <person name="Ye R.Z."/>
            <person name="Que T.C."/>
            <person name="Du C.H."/>
            <person name="Zhou Y.H."/>
            <person name="Cheng J.X."/>
            <person name="Dai P.F."/>
            <person name="Guo W.B."/>
            <person name="Han X.H."/>
            <person name="Huang E.J."/>
            <person name="Li L.F."/>
            <person name="Wei W."/>
            <person name="Gao Y.C."/>
            <person name="Liu J.Z."/>
            <person name="Shao H.Z."/>
            <person name="Wang X."/>
            <person name="Wang C.C."/>
            <person name="Yang T.C."/>
            <person name="Huo Q.B."/>
            <person name="Li W."/>
            <person name="Chen H.Y."/>
            <person name="Chen S.E."/>
            <person name="Zhou L.G."/>
            <person name="Ni X.B."/>
            <person name="Tian J.H."/>
            <person name="Sheng Y."/>
            <person name="Liu T."/>
            <person name="Pan Y.S."/>
            <person name="Xia L.Y."/>
            <person name="Li J."/>
            <person name="Zhao F."/>
            <person name="Cao W.C."/>
        </authorList>
    </citation>
    <scope>NUCLEOTIDE SEQUENCE [LARGE SCALE GENOMIC DNA]</scope>
    <source>
        <strain evidence="1">Iper-2018</strain>
    </source>
</reference>
<evidence type="ECO:0000313" key="2">
    <source>
        <dbReference type="Proteomes" id="UP000805193"/>
    </source>
</evidence>
<accession>A0AC60Q0Y1</accession>
<gene>
    <name evidence="1" type="ORF">HPB47_025887</name>
</gene>
<proteinExistence type="predicted"/>
<protein>
    <submittedName>
        <fullName evidence="1">Uncharacterized protein</fullName>
    </submittedName>
</protein>
<dbReference type="EMBL" id="JABSTQ010009659">
    <property type="protein sequence ID" value="KAG0427045.1"/>
    <property type="molecule type" value="Genomic_DNA"/>
</dbReference>